<dbReference type="PRINTS" id="PR00398">
    <property type="entry name" value="STRDHORMONER"/>
</dbReference>
<name>A0AA85JUW4_TRIRE</name>
<reference evidence="14" key="1">
    <citation type="submission" date="2022-06" db="EMBL/GenBank/DDBJ databases">
        <authorList>
            <person name="Berger JAMES D."/>
            <person name="Berger JAMES D."/>
        </authorList>
    </citation>
    <scope>NUCLEOTIDE SEQUENCE [LARGE SCALE GENOMIC DNA]</scope>
</reference>
<dbReference type="WBParaSite" id="TREG1_59000.1">
    <property type="protein sequence ID" value="TREG1_59000.1"/>
    <property type="gene ID" value="TREG1_59000"/>
</dbReference>
<feature type="region of interest" description="Disordered" evidence="11">
    <location>
        <begin position="331"/>
        <end position="377"/>
    </location>
</feature>
<dbReference type="AlphaFoldDB" id="A0AA85JUW4"/>
<dbReference type="InterPro" id="IPR050274">
    <property type="entry name" value="Nuclear_hormone_rcpt_NR2"/>
</dbReference>
<dbReference type="PROSITE" id="PS51843">
    <property type="entry name" value="NR_LBD"/>
    <property type="match status" value="1"/>
</dbReference>
<evidence type="ECO:0000313" key="15">
    <source>
        <dbReference type="WBParaSite" id="TREG1_59000.1"/>
    </source>
</evidence>
<keyword evidence="14" id="KW-1185">Reference proteome</keyword>
<accession>A0AA85JUW4</accession>
<feature type="compositionally biased region" description="Low complexity" evidence="11">
    <location>
        <begin position="443"/>
        <end position="464"/>
    </location>
</feature>
<feature type="compositionally biased region" description="Pro residues" evidence="11">
    <location>
        <begin position="341"/>
        <end position="353"/>
    </location>
</feature>
<evidence type="ECO:0000256" key="3">
    <source>
        <dbReference type="ARBA" id="ARBA00022771"/>
    </source>
</evidence>
<evidence type="ECO:0000256" key="1">
    <source>
        <dbReference type="ARBA" id="ARBA00004123"/>
    </source>
</evidence>
<dbReference type="SMART" id="SM00399">
    <property type="entry name" value="ZnF_C4"/>
    <property type="match status" value="1"/>
</dbReference>
<dbReference type="InterPro" id="IPR001723">
    <property type="entry name" value="Nuclear_hrmn_rcpt"/>
</dbReference>
<protein>
    <recommendedName>
        <fullName evidence="16">Nuclear receptor domain-containing protein</fullName>
    </recommendedName>
</protein>
<feature type="region of interest" description="Disordered" evidence="11">
    <location>
        <begin position="434"/>
        <end position="464"/>
    </location>
</feature>
<evidence type="ECO:0000256" key="6">
    <source>
        <dbReference type="ARBA" id="ARBA00023125"/>
    </source>
</evidence>
<dbReference type="GO" id="GO:0043565">
    <property type="term" value="F:sequence-specific DNA binding"/>
    <property type="evidence" value="ECO:0007669"/>
    <property type="project" value="InterPro"/>
</dbReference>
<dbReference type="PRINTS" id="PR00047">
    <property type="entry name" value="STROIDFINGER"/>
</dbReference>
<dbReference type="InterPro" id="IPR000536">
    <property type="entry name" value="Nucl_hrmn_rcpt_lig-bd"/>
</dbReference>
<proteinExistence type="inferred from homology"/>
<keyword evidence="3 10" id="KW-0863">Zinc-finger</keyword>
<feature type="domain" description="NR LBD" evidence="13">
    <location>
        <begin position="481"/>
        <end position="709"/>
    </location>
</feature>
<evidence type="ECO:0000313" key="14">
    <source>
        <dbReference type="Proteomes" id="UP000050795"/>
    </source>
</evidence>
<dbReference type="CDD" id="cd06916">
    <property type="entry name" value="NR_DBD_like"/>
    <property type="match status" value="1"/>
</dbReference>
<reference evidence="15" key="2">
    <citation type="submission" date="2023-11" db="UniProtKB">
        <authorList>
            <consortium name="WormBaseParasite"/>
        </authorList>
    </citation>
    <scope>IDENTIFICATION</scope>
</reference>
<dbReference type="GO" id="GO:0008270">
    <property type="term" value="F:zinc ion binding"/>
    <property type="evidence" value="ECO:0007669"/>
    <property type="project" value="UniProtKB-KW"/>
</dbReference>
<keyword evidence="5 10" id="KW-0805">Transcription regulation</keyword>
<keyword evidence="2 10" id="KW-0479">Metal-binding</keyword>
<dbReference type="SUPFAM" id="SSF57716">
    <property type="entry name" value="Glucocorticoid receptor-like (DNA-binding domain)"/>
    <property type="match status" value="1"/>
</dbReference>
<dbReference type="Pfam" id="PF00105">
    <property type="entry name" value="zf-C4"/>
    <property type="match status" value="1"/>
</dbReference>
<evidence type="ECO:0000256" key="5">
    <source>
        <dbReference type="ARBA" id="ARBA00023015"/>
    </source>
</evidence>
<evidence type="ECO:0000256" key="4">
    <source>
        <dbReference type="ARBA" id="ARBA00022833"/>
    </source>
</evidence>
<evidence type="ECO:0000259" key="12">
    <source>
        <dbReference type="PROSITE" id="PS51030"/>
    </source>
</evidence>
<feature type="domain" description="Nuclear receptor" evidence="12">
    <location>
        <begin position="259"/>
        <end position="334"/>
    </location>
</feature>
<evidence type="ECO:0000256" key="9">
    <source>
        <dbReference type="ARBA" id="ARBA00023242"/>
    </source>
</evidence>
<evidence type="ECO:0000256" key="2">
    <source>
        <dbReference type="ARBA" id="ARBA00022723"/>
    </source>
</evidence>
<dbReference type="InterPro" id="IPR013088">
    <property type="entry name" value="Znf_NHR/GATA"/>
</dbReference>
<comment type="subcellular location">
    <subcellularLocation>
        <location evidence="1 10">Nucleus</location>
    </subcellularLocation>
</comment>
<dbReference type="Proteomes" id="UP000050795">
    <property type="component" value="Unassembled WGS sequence"/>
</dbReference>
<dbReference type="InterPro" id="IPR001628">
    <property type="entry name" value="Znf_hrmn_rcpt"/>
</dbReference>
<keyword evidence="4 10" id="KW-0862">Zinc</keyword>
<dbReference type="GO" id="GO:0003700">
    <property type="term" value="F:DNA-binding transcription factor activity"/>
    <property type="evidence" value="ECO:0007669"/>
    <property type="project" value="InterPro"/>
</dbReference>
<dbReference type="Gene3D" id="3.30.50.10">
    <property type="entry name" value="Erythroid Transcription Factor GATA-1, subunit A"/>
    <property type="match status" value="1"/>
</dbReference>
<evidence type="ECO:0000256" key="10">
    <source>
        <dbReference type="RuleBase" id="RU004334"/>
    </source>
</evidence>
<keyword evidence="8 10" id="KW-0675">Receptor</keyword>
<dbReference type="GO" id="GO:0005634">
    <property type="term" value="C:nucleus"/>
    <property type="evidence" value="ECO:0007669"/>
    <property type="project" value="UniProtKB-SubCell"/>
</dbReference>
<evidence type="ECO:0000256" key="7">
    <source>
        <dbReference type="ARBA" id="ARBA00023163"/>
    </source>
</evidence>
<organism evidence="14 15">
    <name type="scientific">Trichobilharzia regenti</name>
    <name type="common">Nasal bird schistosome</name>
    <dbReference type="NCBI Taxonomy" id="157069"/>
    <lineage>
        <taxon>Eukaryota</taxon>
        <taxon>Metazoa</taxon>
        <taxon>Spiralia</taxon>
        <taxon>Lophotrochozoa</taxon>
        <taxon>Platyhelminthes</taxon>
        <taxon>Trematoda</taxon>
        <taxon>Digenea</taxon>
        <taxon>Strigeidida</taxon>
        <taxon>Schistosomatoidea</taxon>
        <taxon>Schistosomatidae</taxon>
        <taxon>Trichobilharzia</taxon>
    </lineage>
</organism>
<sequence length="818" mass="91178">MSVLENRDGVAHVNCGVSEASVVCTQSYMITPMDHLELVVLKPDPDFPSTDIQSSKSSRSPSQQIYDMLDSTVLSDNPLYTVKSSLCESQMSFKSSHSKMSNTKLDVNTKSTFVYTDNHQTTNQSSLKNLHNPTDMNTDSSSTNPFVCTLDNSMQNGHLQELDYNKSSEFSQTLSTNTGQSTVYLLASEKLSEPSPTSYLSQVSKMKHLLLQFHNYPFFYLLNQTKRQFRIKNACLFQCLLNYQSVFVNYFVKSREFKSQLCMICGDKATGKHYGAISCEGCKGFFKRTVRKHLEYVCRVAGQCPVDKRKRTRCQYCRFEQCLAKGMRKEAVQEERHRKPPPSAPPTPPPPPNLVLSSPKISKVGKKGPGRPSNSSKFIELTLNNHNITVDNQNPTINITPTIATDIITTNRTITETAPVTTITLPTISIGGDPSLQSDHIGDNSSPLPNDSNNSNNNSNNNNLVYEQTSMPTLTLRCLLSAELSMDPKLAMSERGEAIYEDISGDDEAGLHPLTIICQSIEQQLPRLVNWARQLPVFSSAYLTLDDQFCLIKAAWPELVLISSAYHSTVIRDGLLLSNGRHLGREVAKAYGLGPLVDRILHELVARFRDLSLQRTELALLRAIILFNPDANVLSSRHRVEAVREQLYSALHSYCTTNQPQDTSRFTKLLLRLPPLRSIAYKCLEHLVFVKLAAEDPTSCRLINLVEHGIWPIQEKSFELTATFPSSLSSPASTLSASIIEPVMAVTSATTANQSTPTVHNPPQYSMFQSQNINHILPSSSHTDVVAHNNNNNNNSSTTTNNNTLLNFHTIAHYPFCE</sequence>
<dbReference type="InterPro" id="IPR035500">
    <property type="entry name" value="NHR-like_dom_sf"/>
</dbReference>
<comment type="similarity">
    <text evidence="10">Belongs to the nuclear hormone receptor family.</text>
</comment>
<dbReference type="Gene3D" id="1.10.565.10">
    <property type="entry name" value="Retinoid X Receptor"/>
    <property type="match status" value="1"/>
</dbReference>
<keyword evidence="9 10" id="KW-0539">Nucleus</keyword>
<dbReference type="FunFam" id="3.30.50.10:FF:000006">
    <property type="entry name" value="Nuclear receptor subfamily 5 group A member"/>
    <property type="match status" value="1"/>
</dbReference>
<dbReference type="PROSITE" id="PS51030">
    <property type="entry name" value="NUCLEAR_REC_DBD_2"/>
    <property type="match status" value="1"/>
</dbReference>
<evidence type="ECO:0000256" key="11">
    <source>
        <dbReference type="SAM" id="MobiDB-lite"/>
    </source>
</evidence>
<dbReference type="PROSITE" id="PS00031">
    <property type="entry name" value="NUCLEAR_REC_DBD_1"/>
    <property type="match status" value="1"/>
</dbReference>
<dbReference type="SUPFAM" id="SSF48508">
    <property type="entry name" value="Nuclear receptor ligand-binding domain"/>
    <property type="match status" value="1"/>
</dbReference>
<dbReference type="Pfam" id="PF00104">
    <property type="entry name" value="Hormone_recep"/>
    <property type="match status" value="1"/>
</dbReference>
<dbReference type="SMART" id="SM00430">
    <property type="entry name" value="HOLI"/>
    <property type="match status" value="1"/>
</dbReference>
<evidence type="ECO:0000259" key="13">
    <source>
        <dbReference type="PROSITE" id="PS51843"/>
    </source>
</evidence>
<keyword evidence="7 10" id="KW-0804">Transcription</keyword>
<evidence type="ECO:0008006" key="16">
    <source>
        <dbReference type="Google" id="ProtNLM"/>
    </source>
</evidence>
<evidence type="ECO:0000256" key="8">
    <source>
        <dbReference type="ARBA" id="ARBA00023170"/>
    </source>
</evidence>
<keyword evidence="6 10" id="KW-0238">DNA-binding</keyword>
<dbReference type="PANTHER" id="PTHR24083">
    <property type="entry name" value="NUCLEAR HORMONE RECEPTOR"/>
    <property type="match status" value="1"/>
</dbReference>